<evidence type="ECO:0000256" key="5">
    <source>
        <dbReference type="ARBA" id="ARBA00023002"/>
    </source>
</evidence>
<reference evidence="8" key="2">
    <citation type="journal article" date="2023" name="IMA Fungus">
        <title>Comparative genomic study of the Penicillium genus elucidates a diverse pangenome and 15 lateral gene transfer events.</title>
        <authorList>
            <person name="Petersen C."/>
            <person name="Sorensen T."/>
            <person name="Nielsen M.R."/>
            <person name="Sondergaard T.E."/>
            <person name="Sorensen J.L."/>
            <person name="Fitzpatrick D.A."/>
            <person name="Frisvad J.C."/>
            <person name="Nielsen K.L."/>
        </authorList>
    </citation>
    <scope>NUCLEOTIDE SEQUENCE</scope>
    <source>
        <strain evidence="8">IBT 29495</strain>
    </source>
</reference>
<evidence type="ECO:0000256" key="6">
    <source>
        <dbReference type="PIRSR" id="PIRSR000189-1"/>
    </source>
</evidence>
<accession>A0A9W9Y3W2</accession>
<dbReference type="Pfam" id="PF01266">
    <property type="entry name" value="DAO"/>
    <property type="match status" value="1"/>
</dbReference>
<reference evidence="8" key="1">
    <citation type="submission" date="2022-12" db="EMBL/GenBank/DDBJ databases">
        <authorList>
            <person name="Petersen C."/>
        </authorList>
    </citation>
    <scope>NUCLEOTIDE SEQUENCE</scope>
    <source>
        <strain evidence="8">IBT 29495</strain>
    </source>
</reference>
<evidence type="ECO:0000313" key="8">
    <source>
        <dbReference type="EMBL" id="KAJ5514605.1"/>
    </source>
</evidence>
<evidence type="ECO:0000256" key="1">
    <source>
        <dbReference type="ARBA" id="ARBA00001974"/>
    </source>
</evidence>
<dbReference type="PIRSF" id="PIRSF000189">
    <property type="entry name" value="D-aa_oxidase"/>
    <property type="match status" value="1"/>
</dbReference>
<comment type="caution">
    <text evidence="8">The sequence shown here is derived from an EMBL/GenBank/DDBJ whole genome shotgun (WGS) entry which is preliminary data.</text>
</comment>
<feature type="binding site" evidence="6">
    <location>
        <position position="335"/>
    </location>
    <ligand>
        <name>D-dopa</name>
        <dbReference type="ChEBI" id="CHEBI:149689"/>
    </ligand>
</feature>
<evidence type="ECO:0000259" key="7">
    <source>
        <dbReference type="Pfam" id="PF01266"/>
    </source>
</evidence>
<comment type="cofactor">
    <cofactor evidence="1 6">
        <name>FAD</name>
        <dbReference type="ChEBI" id="CHEBI:57692"/>
    </cofactor>
</comment>
<organism evidence="8 9">
    <name type="scientific">Penicillium fimorum</name>
    <dbReference type="NCBI Taxonomy" id="1882269"/>
    <lineage>
        <taxon>Eukaryota</taxon>
        <taxon>Fungi</taxon>
        <taxon>Dikarya</taxon>
        <taxon>Ascomycota</taxon>
        <taxon>Pezizomycotina</taxon>
        <taxon>Eurotiomycetes</taxon>
        <taxon>Eurotiomycetidae</taxon>
        <taxon>Eurotiales</taxon>
        <taxon>Aspergillaceae</taxon>
        <taxon>Penicillium</taxon>
    </lineage>
</organism>
<dbReference type="Gene3D" id="3.40.50.720">
    <property type="entry name" value="NAD(P)-binding Rossmann-like Domain"/>
    <property type="match status" value="1"/>
</dbReference>
<dbReference type="GO" id="GO:0071949">
    <property type="term" value="F:FAD binding"/>
    <property type="evidence" value="ECO:0007669"/>
    <property type="project" value="InterPro"/>
</dbReference>
<keyword evidence="5" id="KW-0560">Oxidoreductase</keyword>
<evidence type="ECO:0000256" key="2">
    <source>
        <dbReference type="ARBA" id="ARBA00006730"/>
    </source>
</evidence>
<dbReference type="PANTHER" id="PTHR11530:SF11">
    <property type="entry name" value="D-ASPARTATE OXIDASE"/>
    <property type="match status" value="1"/>
</dbReference>
<keyword evidence="3" id="KW-0285">Flavoprotein</keyword>
<evidence type="ECO:0000256" key="4">
    <source>
        <dbReference type="ARBA" id="ARBA00022827"/>
    </source>
</evidence>
<dbReference type="AlphaFoldDB" id="A0A9W9Y3W2"/>
<dbReference type="GO" id="GO:0019478">
    <property type="term" value="P:D-amino acid catabolic process"/>
    <property type="evidence" value="ECO:0007669"/>
    <property type="project" value="TreeGrafter"/>
</dbReference>
<dbReference type="InterPro" id="IPR006076">
    <property type="entry name" value="FAD-dep_OxRdtase"/>
</dbReference>
<dbReference type="Gene3D" id="3.30.9.10">
    <property type="entry name" value="D-Amino Acid Oxidase, subunit A, domain 2"/>
    <property type="match status" value="1"/>
</dbReference>
<sequence>MARITIVGSGSKKWLRYITSIIGLAIAAQLSRHHEVTIIARNIPGDDPSIEWASPWAGANFIAGFCSTPRERMMQRNTFAELWRLAIRFPESSVKTLPMENIFDDERIADDFWYSDYVPNFRFLPKDQLPKGAKVGITYTTVVLNPNIFLPWLKQNLESTGVKFKRMNLSSLADARHIGHDILVNATGSGPKYLDDLKDDNMELLKGQIMIIKSDYKKSFMRDDGKDYTYVIPRLDGTVVLGGIRDPDVLDTTVKIEVDKDVSYVTPIHLIANANTVQIVRRVSQSLPGDFSADLSDYEIEGHSVGIRPYRSSGMRIEKEVKDGQNIVHAYGITGGGYIFGFGVAREAAKLIDEFLFPSEKAHL</sequence>
<dbReference type="PANTHER" id="PTHR11530">
    <property type="entry name" value="D-AMINO ACID OXIDASE"/>
    <property type="match status" value="1"/>
</dbReference>
<keyword evidence="9" id="KW-1185">Reference proteome</keyword>
<name>A0A9W9Y3W2_9EURO</name>
<dbReference type="EMBL" id="JAPWDS010000002">
    <property type="protein sequence ID" value="KAJ5514605.1"/>
    <property type="molecule type" value="Genomic_DNA"/>
</dbReference>
<proteinExistence type="inferred from homology"/>
<dbReference type="InterPro" id="IPR023209">
    <property type="entry name" value="DAO"/>
</dbReference>
<feature type="binding site" evidence="6">
    <location>
        <position position="308"/>
    </location>
    <ligand>
        <name>D-dopa</name>
        <dbReference type="ChEBI" id="CHEBI:149689"/>
    </ligand>
</feature>
<protein>
    <recommendedName>
        <fullName evidence="7">FAD dependent oxidoreductase domain-containing protein</fullName>
    </recommendedName>
</protein>
<evidence type="ECO:0000313" key="9">
    <source>
        <dbReference type="Proteomes" id="UP001149954"/>
    </source>
</evidence>
<feature type="domain" description="FAD dependent oxidoreductase" evidence="7">
    <location>
        <begin position="21"/>
        <end position="351"/>
    </location>
</feature>
<dbReference type="GO" id="GO:0005737">
    <property type="term" value="C:cytoplasm"/>
    <property type="evidence" value="ECO:0007669"/>
    <property type="project" value="TreeGrafter"/>
</dbReference>
<feature type="binding site" evidence="6">
    <location>
        <position position="187"/>
    </location>
    <ligand>
        <name>FAD</name>
        <dbReference type="ChEBI" id="CHEBI:57692"/>
    </ligand>
</feature>
<comment type="similarity">
    <text evidence="2">Belongs to the DAMOX/DASOX family.</text>
</comment>
<keyword evidence="4 6" id="KW-0274">FAD</keyword>
<dbReference type="GO" id="GO:0003884">
    <property type="term" value="F:D-amino-acid oxidase activity"/>
    <property type="evidence" value="ECO:0007669"/>
    <property type="project" value="InterPro"/>
</dbReference>
<dbReference type="OrthoDB" id="2015447at2759"/>
<dbReference type="Proteomes" id="UP001149954">
    <property type="component" value="Unassembled WGS sequence"/>
</dbReference>
<gene>
    <name evidence="8" type="ORF">N7463_004157</name>
</gene>
<dbReference type="SUPFAM" id="SSF51971">
    <property type="entry name" value="Nucleotide-binding domain"/>
    <property type="match status" value="1"/>
</dbReference>
<dbReference type="SUPFAM" id="SSF54373">
    <property type="entry name" value="FAD-linked reductases, C-terminal domain"/>
    <property type="match status" value="1"/>
</dbReference>
<evidence type="ECO:0000256" key="3">
    <source>
        <dbReference type="ARBA" id="ARBA00022630"/>
    </source>
</evidence>